<dbReference type="EMBL" id="JASBWV010000008">
    <property type="protein sequence ID" value="KAJ9125003.1"/>
    <property type="molecule type" value="Genomic_DNA"/>
</dbReference>
<accession>A0ACC2XLY7</accession>
<gene>
    <name evidence="1" type="ORF">QFC24_002935</name>
</gene>
<dbReference type="Proteomes" id="UP001234202">
    <property type="component" value="Unassembled WGS sequence"/>
</dbReference>
<sequence length="970" mass="105175">MQAPSSAGTPAPAGQDDHAADGVMPTVYLTSYQDTPVFEALVRNVAVMMRRADLWLNATQILKVAGMPKTQRTKYLEKEVITGSHEKVQGGYGKYQGTWVPYATGVELANRNHVADILLPVFQLQAQAARMPTLPPGVQNAPPSASKRKAAGGKGKNNVALTEASSARSARIEAADTIIPARMGGPSMNSPFTTMPFQPASANGMKGKQSTHHQQVHPQHQHQHPHPQPHSQSPGDVFVVQTPQALHGRTLQPTSAGLMPGYGHGHVPQLYHIQGHQQQPQHSAVNMQSPMGLYTHQSEYPQFPQQQQHPGMMVAPQTTQQQNGQAMSLKRPFPDERGFHPDQLAGMARGSIDLKNGAPVYVDQFGRPFRYEGTTGSVSSADLANFSMENTHMDGPPTKRIKLAGSHAHDMLAAMAEETAPMTLAEVQALLTHADGPMESLAEIADADVENGDDFEIEDGEFAGKLPPGTRLASKPQRPISSKDASFATSTKDKNQSQQRARTKLLAIFEASSYDGNAEVDLDSVLAPSPRSSPALGNGDTSIESITAHTGIDVDQVIDERGHTALHWAAALAREKLVGQLIARGADINRGNFAGETPLIRAVLAVNNAESTASFHLLLAKHLGASLRTIDNNHRTVLHHISAVAGIKGRSASANTYMSTLLAWMATVETPDQIRECVNIQDVNGDTALNVAARVGNRNLVKLLLDAGADKSKANKLGLRPGDFGVQVEGLDGCPPLTPLARSAHSASLPPEKAQDLTSRLTSMIQDLNDQFTAEISNKQDKLDQVQAQVIETTRELAGLRRQLAEENAKSAQLNSVEHKRQNLERAVRQELAEAWSNDPEAANLATVTEISPENTDPSTDDLSTLVPAERIVHLRRLRLWQKQMQEKLEAKLQSALGLENEKLEEYKKAMASRLKVPVEAIDESMLDQLSKAVSLSCPLRFKFMVAHLSLLLQQVDNDGLKLDLPQIKL</sequence>
<proteinExistence type="predicted"/>
<evidence type="ECO:0000313" key="2">
    <source>
        <dbReference type="Proteomes" id="UP001234202"/>
    </source>
</evidence>
<keyword evidence="2" id="KW-1185">Reference proteome</keyword>
<evidence type="ECO:0000313" key="1">
    <source>
        <dbReference type="EMBL" id="KAJ9125003.1"/>
    </source>
</evidence>
<name>A0ACC2XLY7_9TREE</name>
<protein>
    <submittedName>
        <fullName evidence="1">Uncharacterized protein</fullName>
    </submittedName>
</protein>
<reference evidence="1" key="1">
    <citation type="submission" date="2023-04" db="EMBL/GenBank/DDBJ databases">
        <title>Draft Genome sequencing of Naganishia species isolated from polar environments using Oxford Nanopore Technology.</title>
        <authorList>
            <person name="Leo P."/>
            <person name="Venkateswaran K."/>
        </authorList>
    </citation>
    <scope>NUCLEOTIDE SEQUENCE</scope>
    <source>
        <strain evidence="1">DBVPG 5303</strain>
    </source>
</reference>
<comment type="caution">
    <text evidence="1">The sequence shown here is derived from an EMBL/GenBank/DDBJ whole genome shotgun (WGS) entry which is preliminary data.</text>
</comment>
<organism evidence="1 2">
    <name type="scientific">Naganishia onofrii</name>
    <dbReference type="NCBI Taxonomy" id="1851511"/>
    <lineage>
        <taxon>Eukaryota</taxon>
        <taxon>Fungi</taxon>
        <taxon>Dikarya</taxon>
        <taxon>Basidiomycota</taxon>
        <taxon>Agaricomycotina</taxon>
        <taxon>Tremellomycetes</taxon>
        <taxon>Filobasidiales</taxon>
        <taxon>Filobasidiaceae</taxon>
        <taxon>Naganishia</taxon>
    </lineage>
</organism>